<accession>A0A6L7HU57</accession>
<gene>
    <name evidence="1" type="ORF">GNT65_03990</name>
</gene>
<dbReference type="Gene3D" id="1.20.1600.10">
    <property type="entry name" value="Outer membrane efflux proteins (OEP)"/>
    <property type="match status" value="1"/>
</dbReference>
<protein>
    <submittedName>
        <fullName evidence="1">TolC family protein</fullName>
    </submittedName>
</protein>
<keyword evidence="2" id="KW-1185">Reference proteome</keyword>
<organism evidence="1 2">
    <name type="scientific">Shewanella insulae</name>
    <dbReference type="NCBI Taxonomy" id="2681496"/>
    <lineage>
        <taxon>Bacteria</taxon>
        <taxon>Pseudomonadati</taxon>
        <taxon>Pseudomonadota</taxon>
        <taxon>Gammaproteobacteria</taxon>
        <taxon>Alteromonadales</taxon>
        <taxon>Shewanellaceae</taxon>
        <taxon>Shewanella</taxon>
    </lineage>
</organism>
<dbReference type="SUPFAM" id="SSF56954">
    <property type="entry name" value="Outer membrane efflux proteins (OEP)"/>
    <property type="match status" value="1"/>
</dbReference>
<evidence type="ECO:0000313" key="1">
    <source>
        <dbReference type="EMBL" id="MXR67832.1"/>
    </source>
</evidence>
<dbReference type="EMBL" id="WRPA01000002">
    <property type="protein sequence ID" value="MXR67832.1"/>
    <property type="molecule type" value="Genomic_DNA"/>
</dbReference>
<dbReference type="Proteomes" id="UP000474778">
    <property type="component" value="Unassembled WGS sequence"/>
</dbReference>
<reference evidence="1 2" key="1">
    <citation type="submission" date="2019-12" db="EMBL/GenBank/DDBJ databases">
        <title>Shewanella insulae sp. nov., isolated from a tidal flat.</title>
        <authorList>
            <person name="Yoon J.-H."/>
        </authorList>
    </citation>
    <scope>NUCLEOTIDE SEQUENCE [LARGE SCALE GENOMIC DNA]</scope>
    <source>
        <strain evidence="1 2">JBTF-M18</strain>
    </source>
</reference>
<dbReference type="RefSeq" id="WP_160793812.1">
    <property type="nucleotide sequence ID" value="NZ_WRPA01000002.1"/>
</dbReference>
<proteinExistence type="predicted"/>
<dbReference type="GO" id="GO:0015562">
    <property type="term" value="F:efflux transmembrane transporter activity"/>
    <property type="evidence" value="ECO:0007669"/>
    <property type="project" value="InterPro"/>
</dbReference>
<evidence type="ECO:0000313" key="2">
    <source>
        <dbReference type="Proteomes" id="UP000474778"/>
    </source>
</evidence>
<dbReference type="AlphaFoldDB" id="A0A6L7HU57"/>
<sequence length="426" mass="46368">MRKSLIATALLGAIWGAPLFAETLYSEAGEIAPAPLLAQLDQTGFQGWLAPLMSKVNQLPELQAQQAKVRQARLLVEAADRPVYNPELGVNYQNASEDTYTLEVSQTLDWGDKRGVATRVAQLEAEILLADNRLARSQLYGDLLMALVEQAQQAKLLAFQGRLLESAKQQVAIAKQQLQAGALSRAELQLMQLDLASKAADHAAAEQASLAADASVLSRFGELELPFAEFIGALSIEASGEVGPELPALAGAYQQVMMAKLASQQMAADTSADPSISLSAEREGEENKLGLGLSIPIQIRNDYREAKAAAGTQVAIAEQDYLARERSLTQAAKLFHLSLPRLQQRYREWRELVLTSGAGVQDALSQQWRAGDISTSDYLQGQRQLASSYLAGLSLESALYRSWLDWMGQSGQLENYLQRQLGREGV</sequence>
<name>A0A6L7HU57_9GAMM</name>
<comment type="caution">
    <text evidence="1">The sequence shown here is derived from an EMBL/GenBank/DDBJ whole genome shotgun (WGS) entry which is preliminary data.</text>
</comment>